<name>A0A8J3CUF3_9PROT</name>
<organism evidence="1 2">
    <name type="scientific">Algimonas arctica</name>
    <dbReference type="NCBI Taxonomy" id="1479486"/>
    <lineage>
        <taxon>Bacteria</taxon>
        <taxon>Pseudomonadati</taxon>
        <taxon>Pseudomonadota</taxon>
        <taxon>Alphaproteobacteria</taxon>
        <taxon>Maricaulales</taxon>
        <taxon>Robiginitomaculaceae</taxon>
        <taxon>Algimonas</taxon>
    </lineage>
</organism>
<proteinExistence type="predicted"/>
<protein>
    <submittedName>
        <fullName evidence="1">Uncharacterized protein</fullName>
    </submittedName>
</protein>
<gene>
    <name evidence="1" type="ORF">GCM10009069_29620</name>
</gene>
<reference evidence="1" key="2">
    <citation type="submission" date="2020-09" db="EMBL/GenBank/DDBJ databases">
        <authorList>
            <person name="Sun Q."/>
            <person name="Kim S."/>
        </authorList>
    </citation>
    <scope>NUCLEOTIDE SEQUENCE</scope>
    <source>
        <strain evidence="1">KCTC 32513</strain>
    </source>
</reference>
<sequence>MRELVNGPNDNTFAGYESTIVVDSNSETVSVALAVDFPAMFAIVFQEKDLSVSANAVATVVRQTDNGCLYILDPESTNSLMTTGRSTIVATGCVINVHSTASPAVSATGNSGMIAQSYCVAGDTYGSAIQGEITTQCRVNPDPYASLTIPKGGDCDYNFLRVKGDRTLNPGVYCGGIFVNSQSKVTLNPGVYFIRDGKFEIEGRAIVHVEQSTLVLEGDGRIERTGQGELFMSPSTSGPLEGFSIVQSRFAPVDLQSRIAGGGVVEISGAVYTPLMNFTLAGNSATSVDAPRYSYFVANRLVTAGTADILFEKGTDPGNTGPEDTVRLVN</sequence>
<dbReference type="RefSeq" id="WP_189499668.1">
    <property type="nucleotide sequence ID" value="NZ_BMZH01000024.1"/>
</dbReference>
<reference evidence="1" key="1">
    <citation type="journal article" date="2014" name="Int. J. Syst. Evol. Microbiol.">
        <title>Complete genome sequence of Corynebacterium casei LMG S-19264T (=DSM 44701T), isolated from a smear-ripened cheese.</title>
        <authorList>
            <consortium name="US DOE Joint Genome Institute (JGI-PGF)"/>
            <person name="Walter F."/>
            <person name="Albersmeier A."/>
            <person name="Kalinowski J."/>
            <person name="Ruckert C."/>
        </authorList>
    </citation>
    <scope>NUCLEOTIDE SEQUENCE</scope>
    <source>
        <strain evidence="1">KCTC 32513</strain>
    </source>
</reference>
<accession>A0A8J3CUF3</accession>
<evidence type="ECO:0000313" key="1">
    <source>
        <dbReference type="EMBL" id="GHB05178.1"/>
    </source>
</evidence>
<dbReference type="AlphaFoldDB" id="A0A8J3CUF3"/>
<evidence type="ECO:0000313" key="2">
    <source>
        <dbReference type="Proteomes" id="UP000634004"/>
    </source>
</evidence>
<keyword evidence="2" id="KW-1185">Reference proteome</keyword>
<comment type="caution">
    <text evidence="1">The sequence shown here is derived from an EMBL/GenBank/DDBJ whole genome shotgun (WGS) entry which is preliminary data.</text>
</comment>
<dbReference type="Proteomes" id="UP000634004">
    <property type="component" value="Unassembled WGS sequence"/>
</dbReference>
<dbReference type="EMBL" id="BMZH01000024">
    <property type="protein sequence ID" value="GHB05178.1"/>
    <property type="molecule type" value="Genomic_DNA"/>
</dbReference>